<sequence>MRLRPLALLSAAAIVATTTACVSTPEETRPQPRPSVSKEEVTPIETPDDAPKVSIVDSSPGGAKDVDPLWQGLAEAAEKKTEAYLKVYVHTGNPEVPESGETTVTADSPDSVSVTVDAKNVDDGASPFLLIHGTFDVEEIGNSAYTLKTVDDEDIPELDPKGPDDEKRCTADDAQARIGLAADDLAEDPGRREEFRQQWGGSPRVWWGIQKTAISLGEEGGVAGDFLTEACGEFLQ</sequence>
<evidence type="ECO:0000313" key="6">
    <source>
        <dbReference type="Proteomes" id="UP000075950"/>
    </source>
</evidence>
<evidence type="ECO:0000256" key="1">
    <source>
        <dbReference type="SAM" id="MobiDB-lite"/>
    </source>
</evidence>
<protein>
    <recommendedName>
        <fullName evidence="7">Lipoprotein</fullName>
    </recommendedName>
</protein>
<dbReference type="KEGG" id="bly:A2T55_12730"/>
<feature type="region of interest" description="Disordered" evidence="1">
    <location>
        <begin position="22"/>
        <end position="66"/>
    </location>
</feature>
<reference evidence="6" key="3">
    <citation type="submission" date="2016-03" db="EMBL/GenBank/DDBJ databases">
        <authorList>
            <person name="Ploux O."/>
        </authorList>
    </citation>
    <scope>NUCLEOTIDE SEQUENCE [LARGE SCALE GENOMIC DNA]</scope>
    <source>
        <strain evidence="6">BS258</strain>
    </source>
</reference>
<proteinExistence type="predicted"/>
<dbReference type="EMBL" id="JTJZ01000019">
    <property type="protein sequence ID" value="KHS52346.1"/>
    <property type="molecule type" value="Genomic_DNA"/>
</dbReference>
<reference evidence="3" key="2">
    <citation type="submission" date="2016-03" db="EMBL/GenBank/DDBJ databases">
        <authorList>
            <person name="Zhu Y."/>
            <person name="Sun C."/>
        </authorList>
    </citation>
    <scope>NUCLEOTIDE SEQUENCE</scope>
    <source>
        <strain evidence="3">BS258</strain>
    </source>
</reference>
<dbReference type="PATRIC" id="fig|1703.6.peg.1887"/>
<dbReference type="PROSITE" id="PS51257">
    <property type="entry name" value="PROKAR_LIPOPROTEIN"/>
    <property type="match status" value="1"/>
</dbReference>
<evidence type="ECO:0000313" key="5">
    <source>
        <dbReference type="Proteomes" id="UP000031488"/>
    </source>
</evidence>
<evidence type="ECO:0000256" key="2">
    <source>
        <dbReference type="SAM" id="SignalP"/>
    </source>
</evidence>
<reference evidence="4 5" key="1">
    <citation type="submission" date="2014-11" db="EMBL/GenBank/DDBJ databases">
        <title>Draft Genome Sequence of Brevibacterium linens AE038-8.</title>
        <authorList>
            <person name="Maizel D."/>
            <person name="Utturkar S.M."/>
            <person name="Brown S.D."/>
            <person name="Ferrero M."/>
            <person name="Rosen B.P."/>
        </authorList>
    </citation>
    <scope>NUCLEOTIDE SEQUENCE [LARGE SCALE GENOMIC DNA]</scope>
    <source>
        <strain evidence="4 5">AE038-8</strain>
    </source>
</reference>
<gene>
    <name evidence="3" type="ORF">A2T55_12730</name>
    <name evidence="4" type="ORF">AE0388_1996</name>
</gene>
<evidence type="ECO:0008006" key="7">
    <source>
        <dbReference type="Google" id="ProtNLM"/>
    </source>
</evidence>
<dbReference type="Proteomes" id="UP000075950">
    <property type="component" value="Chromosome"/>
</dbReference>
<feature type="chain" id="PRO_5039969533" description="Lipoprotein" evidence="2">
    <location>
        <begin position="21"/>
        <end position="236"/>
    </location>
</feature>
<organism evidence="4 5">
    <name type="scientific">Brevibacterium linens</name>
    <dbReference type="NCBI Taxonomy" id="1703"/>
    <lineage>
        <taxon>Bacteria</taxon>
        <taxon>Bacillati</taxon>
        <taxon>Actinomycetota</taxon>
        <taxon>Actinomycetes</taxon>
        <taxon>Micrococcales</taxon>
        <taxon>Brevibacteriaceae</taxon>
        <taxon>Brevibacterium</taxon>
    </lineage>
</organism>
<feature type="signal peptide" evidence="2">
    <location>
        <begin position="1"/>
        <end position="20"/>
    </location>
</feature>
<evidence type="ECO:0000313" key="3">
    <source>
        <dbReference type="EMBL" id="AMT94521.1"/>
    </source>
</evidence>
<keyword evidence="5" id="KW-1185">Reference proteome</keyword>
<feature type="compositionally biased region" description="Basic and acidic residues" evidence="1">
    <location>
        <begin position="26"/>
        <end position="41"/>
    </location>
</feature>
<accession>A0A142NR91</accession>
<keyword evidence="2" id="KW-0732">Signal</keyword>
<dbReference type="STRING" id="1703.BLSMQ_2841"/>
<dbReference type="RefSeq" id="WP_039209745.1">
    <property type="nucleotide sequence ID" value="NZ_CP014869.1"/>
</dbReference>
<evidence type="ECO:0000313" key="4">
    <source>
        <dbReference type="EMBL" id="KHS52346.1"/>
    </source>
</evidence>
<dbReference type="Proteomes" id="UP000031488">
    <property type="component" value="Unassembled WGS sequence"/>
</dbReference>
<accession>A0A0B9A150</accession>
<dbReference type="AlphaFoldDB" id="A0A0B9A150"/>
<dbReference type="EMBL" id="CP014869">
    <property type="protein sequence ID" value="AMT94521.1"/>
    <property type="molecule type" value="Genomic_DNA"/>
</dbReference>
<dbReference type="OrthoDB" id="4806774at2"/>
<name>A0A0B9A150_BRELN</name>